<evidence type="ECO:0000259" key="1">
    <source>
        <dbReference type="Pfam" id="PF13439"/>
    </source>
</evidence>
<dbReference type="RefSeq" id="WP_005780378.1">
    <property type="nucleotide sequence ID" value="NZ_CP054003.1"/>
</dbReference>
<name>A0AAP9SYM0_BACFG</name>
<proteinExistence type="predicted"/>
<evidence type="ECO:0000313" key="3">
    <source>
        <dbReference type="Proteomes" id="UP000501467"/>
    </source>
</evidence>
<organism evidence="2 3">
    <name type="scientific">Bacteroides fragilis</name>
    <dbReference type="NCBI Taxonomy" id="817"/>
    <lineage>
        <taxon>Bacteria</taxon>
        <taxon>Pseudomonadati</taxon>
        <taxon>Bacteroidota</taxon>
        <taxon>Bacteroidia</taxon>
        <taxon>Bacteroidales</taxon>
        <taxon>Bacteroidaceae</taxon>
        <taxon>Bacteroides</taxon>
    </lineage>
</organism>
<dbReference type="EMBL" id="CP054003">
    <property type="protein sequence ID" value="QKH87074.1"/>
    <property type="molecule type" value="Genomic_DNA"/>
</dbReference>
<gene>
    <name evidence="2" type="ORF">FOC69_23100</name>
</gene>
<dbReference type="AlphaFoldDB" id="A0AAP9SYM0"/>
<dbReference type="Proteomes" id="UP000501467">
    <property type="component" value="Chromosome"/>
</dbReference>
<reference evidence="2 3" key="1">
    <citation type="submission" date="2020-05" db="EMBL/GenBank/DDBJ databases">
        <title>FDA dAtabase for Regulatory Grade micrObial Sequences (FDA-ARGOS): Supporting development and validation of Infectious Disease Dx tests.</title>
        <authorList>
            <person name="Bojja K."/>
            <person name="Kessler A."/>
            <person name="Tallon L."/>
            <person name="Sadzewicz L."/>
            <person name="Zhao X."/>
            <person name="Vavikolanu K."/>
            <person name="Mehta A."/>
            <person name="Aluvathingal J."/>
            <person name="Nadendla S."/>
            <person name="Myers T."/>
            <person name="Yan Y."/>
            <person name="Sichtig H."/>
        </authorList>
    </citation>
    <scope>NUCLEOTIDE SEQUENCE [LARGE SCALE GENOMIC DNA]</scope>
    <source>
        <strain evidence="2 3">FDAARGOS_763</strain>
    </source>
</reference>
<sequence length="403" mass="46924">MMGKRILFIAPASFPANSAEAIVNLKQLKLLCDNGYKIDVISKKMKWAQYPEEQYEQTLINLSSLHILEIDNKVSIQTVWTHLLTYLSFGIVYKGAHWAYLGLTVCKQLIAKKKYDYVITKNYPSELLGYYLKKKYNIKWVATWNDPFPHEKYPHPYGNGPMAKLSYSKRRLLKVMAKYVDIHMFPSERLRDYMLQYLDVDMKKTRIVPHIVLDETHTPNISSKNILRIVHTGNLHSPRDPNLFLEGLMLFLEKVPEARIEFTFIGVMDDGFEENVKNKYLTKYVVILDPVSYDESLEIIKNYDIAMIIEAPCYEGIFLPTKVSDYMQCHKHIFSISPKDGVLHDLYSEDIVKYYADCTNVTSILNAIEQMYFDFINGDIEINMAVKSEYRGCSILKTFNDLF</sequence>
<dbReference type="SUPFAM" id="SSF53756">
    <property type="entry name" value="UDP-Glycosyltransferase/glycogen phosphorylase"/>
    <property type="match status" value="1"/>
</dbReference>
<evidence type="ECO:0000313" key="2">
    <source>
        <dbReference type="EMBL" id="QKH87074.1"/>
    </source>
</evidence>
<accession>A0AAP9SYM0</accession>
<dbReference type="InterPro" id="IPR028098">
    <property type="entry name" value="Glyco_trans_4-like_N"/>
</dbReference>
<dbReference type="Gene3D" id="3.40.50.2000">
    <property type="entry name" value="Glycogen Phosphorylase B"/>
    <property type="match status" value="2"/>
</dbReference>
<dbReference type="Pfam" id="PF13439">
    <property type="entry name" value="Glyco_transf_4"/>
    <property type="match status" value="1"/>
</dbReference>
<dbReference type="GO" id="GO:0016757">
    <property type="term" value="F:glycosyltransferase activity"/>
    <property type="evidence" value="ECO:0007669"/>
    <property type="project" value="UniProtKB-ARBA"/>
</dbReference>
<feature type="domain" description="Glycosyltransferase subfamily 4-like N-terminal" evidence="1">
    <location>
        <begin position="89"/>
        <end position="211"/>
    </location>
</feature>
<protein>
    <submittedName>
        <fullName evidence="2">Glycosyltransferase</fullName>
    </submittedName>
</protein>